<dbReference type="Proteomes" id="UP001597525">
    <property type="component" value="Unassembled WGS sequence"/>
</dbReference>
<dbReference type="SUPFAM" id="SSF56925">
    <property type="entry name" value="OMPA-like"/>
    <property type="match status" value="1"/>
</dbReference>
<evidence type="ECO:0000313" key="1">
    <source>
        <dbReference type="EMBL" id="MFD2969276.1"/>
    </source>
</evidence>
<comment type="caution">
    <text evidence="1">The sequence shown here is derived from an EMBL/GenBank/DDBJ whole genome shotgun (WGS) entry which is preliminary data.</text>
</comment>
<dbReference type="EMBL" id="JBHUPB010000012">
    <property type="protein sequence ID" value="MFD2969276.1"/>
    <property type="molecule type" value="Genomic_DNA"/>
</dbReference>
<name>A0ABW6BIF6_9SPHI</name>
<proteinExistence type="predicted"/>
<evidence type="ECO:0000313" key="2">
    <source>
        <dbReference type="Proteomes" id="UP001597525"/>
    </source>
</evidence>
<organism evidence="1 2">
    <name type="scientific">Sphingobacterium bambusae</name>
    <dbReference type="NCBI Taxonomy" id="662858"/>
    <lineage>
        <taxon>Bacteria</taxon>
        <taxon>Pseudomonadati</taxon>
        <taxon>Bacteroidota</taxon>
        <taxon>Sphingobacteriia</taxon>
        <taxon>Sphingobacteriales</taxon>
        <taxon>Sphingobacteriaceae</taxon>
        <taxon>Sphingobacterium</taxon>
    </lineage>
</organism>
<keyword evidence="2" id="KW-1185">Reference proteome</keyword>
<accession>A0ABW6BIF6</accession>
<dbReference type="RefSeq" id="WP_320186489.1">
    <property type="nucleotide sequence ID" value="NZ_CP138332.1"/>
</dbReference>
<gene>
    <name evidence="1" type="ORF">ACFS7Y_17915</name>
</gene>
<sequence length="154" mass="17809">MHFFKHFVLFFLFFFCWSVKAQERKISLGVVSDFQLESPSYDLYYGVQGKYDLTNRQALQLQAGFSNANIGFVGADYIYNLFLFKRNPLIYVGAGTAYEYLTNGAGNEIAFNGQAGVQFTVRRFEPYIGFKSKFYFQAEAFDPGYINFGLRFRL</sequence>
<dbReference type="InterPro" id="IPR011250">
    <property type="entry name" value="OMP/PagP_B-barrel"/>
</dbReference>
<reference evidence="2" key="1">
    <citation type="journal article" date="2019" name="Int. J. Syst. Evol. Microbiol.">
        <title>The Global Catalogue of Microorganisms (GCM) 10K type strain sequencing project: providing services to taxonomists for standard genome sequencing and annotation.</title>
        <authorList>
            <consortium name="The Broad Institute Genomics Platform"/>
            <consortium name="The Broad Institute Genome Sequencing Center for Infectious Disease"/>
            <person name="Wu L."/>
            <person name="Ma J."/>
        </authorList>
    </citation>
    <scope>NUCLEOTIDE SEQUENCE [LARGE SCALE GENOMIC DNA]</scope>
    <source>
        <strain evidence="2">KCTC 22814</strain>
    </source>
</reference>
<evidence type="ECO:0008006" key="3">
    <source>
        <dbReference type="Google" id="ProtNLM"/>
    </source>
</evidence>
<protein>
    <recommendedName>
        <fullName evidence="3">Outer membrane protein beta-barrel domain-containing protein</fullName>
    </recommendedName>
</protein>